<dbReference type="Gene3D" id="3.90.226.10">
    <property type="entry name" value="2-enoyl-CoA Hydratase, Chain A, domain 1"/>
    <property type="match status" value="1"/>
</dbReference>
<dbReference type="PANTHER" id="PTHR11941:SF54">
    <property type="entry name" value="ENOYL-COA HYDRATASE, MITOCHONDRIAL"/>
    <property type="match status" value="1"/>
</dbReference>
<dbReference type="InterPro" id="IPR018376">
    <property type="entry name" value="Enoyl-CoA_hyd/isom_CS"/>
</dbReference>
<protein>
    <submittedName>
        <fullName evidence="4">Enoyl-CoA hydratase</fullName>
        <ecNumber evidence="4">4.2.1.17</ecNumber>
    </submittedName>
</protein>
<dbReference type="EMBL" id="JAAZQQ010000002">
    <property type="protein sequence ID" value="NKX44537.1"/>
    <property type="molecule type" value="Genomic_DNA"/>
</dbReference>
<organism evidence="4 5">
    <name type="scientific">Roseicyclus persicicus</name>
    <dbReference type="NCBI Taxonomy" id="2650661"/>
    <lineage>
        <taxon>Bacteria</taxon>
        <taxon>Pseudomonadati</taxon>
        <taxon>Pseudomonadota</taxon>
        <taxon>Alphaproteobacteria</taxon>
        <taxon>Rhodobacterales</taxon>
        <taxon>Roseobacteraceae</taxon>
        <taxon>Roseicyclus</taxon>
    </lineage>
</organism>
<sequence length="261" mass="28400">MTDKILTEQSGDIARIIFNQPEKRNAVSLEMWEAVEAAVTRFRDDPTVRILILSGAGGKAFVSGADISKFESERASEEGVAHYNATTKRVYDMIEAFPKPTIAQIDGFCVGGGVALALCCDLRICGQGAQFAVPAAKLGLGYAFPGIKRLVDVVGPSFAKEIFFTARRFTAEEARIMGLVNRVVPDDKVAETALETAQMIAENAPMTVASVKYIVGQTVTPESQRDLAECDARVKACFDSQDYIEGRRAFMEKRKPNFVGA</sequence>
<dbReference type="Gene3D" id="1.10.12.10">
    <property type="entry name" value="Lyase 2-enoyl-coa Hydratase, Chain A, domain 2"/>
    <property type="match status" value="1"/>
</dbReference>
<dbReference type="InterPro" id="IPR029045">
    <property type="entry name" value="ClpP/crotonase-like_dom_sf"/>
</dbReference>
<proteinExistence type="inferred from homology"/>
<dbReference type="CDD" id="cd06558">
    <property type="entry name" value="crotonase-like"/>
    <property type="match status" value="1"/>
</dbReference>
<dbReference type="SUPFAM" id="SSF52096">
    <property type="entry name" value="ClpP/crotonase"/>
    <property type="match status" value="1"/>
</dbReference>
<evidence type="ECO:0000313" key="4">
    <source>
        <dbReference type="EMBL" id="NKX44537.1"/>
    </source>
</evidence>
<dbReference type="RefSeq" id="WP_168622903.1">
    <property type="nucleotide sequence ID" value="NZ_JAAZQQ010000002.1"/>
</dbReference>
<evidence type="ECO:0000256" key="3">
    <source>
        <dbReference type="RuleBase" id="RU003707"/>
    </source>
</evidence>
<evidence type="ECO:0000256" key="1">
    <source>
        <dbReference type="ARBA" id="ARBA00005254"/>
    </source>
</evidence>
<name>A0A7X6GY36_9RHOB</name>
<dbReference type="PANTHER" id="PTHR11941">
    <property type="entry name" value="ENOYL-COA HYDRATASE-RELATED"/>
    <property type="match status" value="1"/>
</dbReference>
<keyword evidence="2 4" id="KW-0456">Lyase</keyword>
<dbReference type="GO" id="GO:0006635">
    <property type="term" value="P:fatty acid beta-oxidation"/>
    <property type="evidence" value="ECO:0007669"/>
    <property type="project" value="TreeGrafter"/>
</dbReference>
<keyword evidence="5" id="KW-1185">Reference proteome</keyword>
<dbReference type="NCBIfam" id="NF004781">
    <property type="entry name" value="PRK06127.1"/>
    <property type="match status" value="1"/>
</dbReference>
<accession>A0A7X6GY36</accession>
<reference evidence="4 5" key="1">
    <citation type="submission" date="2020-04" db="EMBL/GenBank/DDBJ databases">
        <authorList>
            <person name="Yoon J."/>
        </authorList>
    </citation>
    <scope>NUCLEOTIDE SEQUENCE [LARGE SCALE GENOMIC DNA]</scope>
    <source>
        <strain evidence="4 5">KMU-115</strain>
    </source>
</reference>
<dbReference type="EC" id="4.2.1.17" evidence="4"/>
<evidence type="ECO:0000256" key="2">
    <source>
        <dbReference type="ARBA" id="ARBA00023239"/>
    </source>
</evidence>
<comment type="similarity">
    <text evidence="1 3">Belongs to the enoyl-CoA hydratase/isomerase family.</text>
</comment>
<dbReference type="GO" id="GO:0004300">
    <property type="term" value="F:enoyl-CoA hydratase activity"/>
    <property type="evidence" value="ECO:0007669"/>
    <property type="project" value="UniProtKB-EC"/>
</dbReference>
<gene>
    <name evidence="4" type="ORF">HCU73_08040</name>
</gene>
<dbReference type="InterPro" id="IPR014748">
    <property type="entry name" value="Enoyl-CoA_hydra_C"/>
</dbReference>
<dbReference type="AlphaFoldDB" id="A0A7X6GY36"/>
<dbReference type="InterPro" id="IPR001753">
    <property type="entry name" value="Enoyl-CoA_hydra/iso"/>
</dbReference>
<comment type="caution">
    <text evidence="4">The sequence shown here is derived from an EMBL/GenBank/DDBJ whole genome shotgun (WGS) entry which is preliminary data.</text>
</comment>
<dbReference type="Pfam" id="PF00378">
    <property type="entry name" value="ECH_1"/>
    <property type="match status" value="1"/>
</dbReference>
<evidence type="ECO:0000313" key="5">
    <source>
        <dbReference type="Proteomes" id="UP000526408"/>
    </source>
</evidence>
<dbReference type="Proteomes" id="UP000526408">
    <property type="component" value="Unassembled WGS sequence"/>
</dbReference>
<dbReference type="PROSITE" id="PS00166">
    <property type="entry name" value="ENOYL_COA_HYDRATASE"/>
    <property type="match status" value="1"/>
</dbReference>